<evidence type="ECO:0000256" key="3">
    <source>
        <dbReference type="SAM" id="Coils"/>
    </source>
</evidence>
<keyword evidence="2" id="KW-0143">Chaperone</keyword>
<dbReference type="AlphaFoldDB" id="A0A024WRJ2"/>
<comment type="similarity">
    <text evidence="1">Belongs to the TBCC family.</text>
</comment>
<dbReference type="InterPro" id="IPR027684">
    <property type="entry name" value="TBCC"/>
</dbReference>
<dbReference type="GO" id="GO:0007021">
    <property type="term" value="P:tubulin complex assembly"/>
    <property type="evidence" value="ECO:0007669"/>
    <property type="project" value="TreeGrafter"/>
</dbReference>
<dbReference type="Pfam" id="PF07986">
    <property type="entry name" value="TBCC"/>
    <property type="match status" value="1"/>
</dbReference>
<keyword evidence="3" id="KW-0175">Coiled coil</keyword>
<dbReference type="PANTHER" id="PTHR15139:SF0">
    <property type="entry name" value="TUBULIN-SPECIFIC CHAPERONE C"/>
    <property type="match status" value="1"/>
</dbReference>
<feature type="coiled-coil region" evidence="3">
    <location>
        <begin position="14"/>
        <end position="91"/>
    </location>
</feature>
<evidence type="ECO:0000313" key="5">
    <source>
        <dbReference type="EMBL" id="ETW49141.1"/>
    </source>
</evidence>
<dbReference type="PANTHER" id="PTHR15139">
    <property type="entry name" value="TUBULIN FOLDING COFACTOR C"/>
    <property type="match status" value="1"/>
</dbReference>
<dbReference type="InterPro" id="IPR017901">
    <property type="entry name" value="C-CAP_CF_C-like"/>
</dbReference>
<organism evidence="5 6">
    <name type="scientific">Plasmodium falciparum MaliPS096_E11</name>
    <dbReference type="NCBI Taxonomy" id="1036727"/>
    <lineage>
        <taxon>Eukaryota</taxon>
        <taxon>Sar</taxon>
        <taxon>Alveolata</taxon>
        <taxon>Apicomplexa</taxon>
        <taxon>Aconoidasida</taxon>
        <taxon>Haemosporida</taxon>
        <taxon>Plasmodiidae</taxon>
        <taxon>Plasmodium</taxon>
        <taxon>Plasmodium (Laverania)</taxon>
    </lineage>
</organism>
<dbReference type="FunFam" id="2.160.20.70:FF:000016">
    <property type="entry name" value="Tubulin binding cofactor c, putative"/>
    <property type="match status" value="1"/>
</dbReference>
<dbReference type="EMBL" id="KI925547">
    <property type="protein sequence ID" value="ETW49141.1"/>
    <property type="molecule type" value="Genomic_DNA"/>
</dbReference>
<feature type="domain" description="C-CAP/cofactor C-like" evidence="4">
    <location>
        <begin position="122"/>
        <end position="280"/>
    </location>
</feature>
<dbReference type="PROSITE" id="PS51329">
    <property type="entry name" value="C_CAP_COFACTOR_C"/>
    <property type="match status" value="1"/>
</dbReference>
<dbReference type="OrthoDB" id="194775at2759"/>
<evidence type="ECO:0000256" key="2">
    <source>
        <dbReference type="ARBA" id="ARBA00023186"/>
    </source>
</evidence>
<dbReference type="InterPro" id="IPR016098">
    <property type="entry name" value="CAP/MinC_C"/>
</dbReference>
<dbReference type="InterPro" id="IPR006599">
    <property type="entry name" value="CARP_motif"/>
</dbReference>
<reference evidence="5 6" key="2">
    <citation type="submission" date="2013-02" db="EMBL/GenBank/DDBJ databases">
        <title>The Genome Sequence of Plasmodium falciparum MaliPS096_E11.</title>
        <authorList>
            <consortium name="The Broad Institute Genome Sequencing Platform"/>
            <consortium name="The Broad Institute Genome Sequencing Center for Infectious Disease"/>
            <person name="Neafsey D."/>
            <person name="Cheeseman I."/>
            <person name="Volkman S."/>
            <person name="Adams J."/>
            <person name="Walker B."/>
            <person name="Young S.K."/>
            <person name="Zeng Q."/>
            <person name="Gargeya S."/>
            <person name="Fitzgerald M."/>
            <person name="Haas B."/>
            <person name="Abouelleil A."/>
            <person name="Alvarado L."/>
            <person name="Arachchi H.M."/>
            <person name="Berlin A.M."/>
            <person name="Chapman S.B."/>
            <person name="Dewar J."/>
            <person name="Goldberg J."/>
            <person name="Griggs A."/>
            <person name="Gujja S."/>
            <person name="Hansen M."/>
            <person name="Howarth C."/>
            <person name="Imamovic A."/>
            <person name="Larimer J."/>
            <person name="McCowan C."/>
            <person name="Murphy C."/>
            <person name="Neiman D."/>
            <person name="Pearson M."/>
            <person name="Priest M."/>
            <person name="Roberts A."/>
            <person name="Saif S."/>
            <person name="Shea T."/>
            <person name="Sisk P."/>
            <person name="Sykes S."/>
            <person name="Wortman J."/>
            <person name="Nusbaum C."/>
            <person name="Birren B."/>
        </authorList>
    </citation>
    <scope>NUCLEOTIDE SEQUENCE [LARGE SCALE GENOMIC DNA]</scope>
    <source>
        <strain evidence="5 6">MaliPS096_E11</strain>
    </source>
</reference>
<protein>
    <recommendedName>
        <fullName evidence="4">C-CAP/cofactor C-like domain-containing protein</fullName>
    </recommendedName>
</protein>
<dbReference type="InterPro" id="IPR012945">
    <property type="entry name" value="Tubulin-bd_cofactor_C_dom"/>
</dbReference>
<dbReference type="Proteomes" id="UP000030699">
    <property type="component" value="Unassembled WGS sequence"/>
</dbReference>
<reference evidence="5 6" key="1">
    <citation type="submission" date="2013-02" db="EMBL/GenBank/DDBJ databases">
        <title>The Genome Annotation of Plasmodium falciparum MaliPS096_E11.</title>
        <authorList>
            <consortium name="The Broad Institute Genome Sequencing Platform"/>
            <consortium name="The Broad Institute Genome Sequencing Center for Infectious Disease"/>
            <person name="Neafsey D."/>
            <person name="Hoffman S."/>
            <person name="Volkman S."/>
            <person name="Rosenthal P."/>
            <person name="Walker B."/>
            <person name="Young S.K."/>
            <person name="Zeng Q."/>
            <person name="Gargeya S."/>
            <person name="Fitzgerald M."/>
            <person name="Haas B."/>
            <person name="Abouelleil A."/>
            <person name="Allen A.W."/>
            <person name="Alvarado L."/>
            <person name="Arachchi H.M."/>
            <person name="Berlin A.M."/>
            <person name="Chapman S.B."/>
            <person name="Gainer-Dewar J."/>
            <person name="Goldberg J."/>
            <person name="Griggs A."/>
            <person name="Gujja S."/>
            <person name="Hansen M."/>
            <person name="Howarth C."/>
            <person name="Imamovic A."/>
            <person name="Ireland A."/>
            <person name="Larimer J."/>
            <person name="McCowan C."/>
            <person name="Murphy C."/>
            <person name="Pearson M."/>
            <person name="Poon T.W."/>
            <person name="Priest M."/>
            <person name="Roberts A."/>
            <person name="Saif S."/>
            <person name="Shea T."/>
            <person name="Sisk P."/>
            <person name="Sykes S."/>
            <person name="Wortman J."/>
            <person name="Nusbaum C."/>
            <person name="Birren B."/>
        </authorList>
    </citation>
    <scope>NUCLEOTIDE SEQUENCE [LARGE SCALE GENOMIC DNA]</scope>
    <source>
        <strain evidence="5 6">MaliPS096_E11</strain>
    </source>
</reference>
<dbReference type="GO" id="GO:0007023">
    <property type="term" value="P:post-chaperonin tubulin folding pathway"/>
    <property type="evidence" value="ECO:0007669"/>
    <property type="project" value="InterPro"/>
</dbReference>
<accession>A0A024WRJ2</accession>
<evidence type="ECO:0000256" key="1">
    <source>
        <dbReference type="ARBA" id="ARBA00008848"/>
    </source>
</evidence>
<dbReference type="GO" id="GO:0005737">
    <property type="term" value="C:cytoplasm"/>
    <property type="evidence" value="ECO:0007669"/>
    <property type="project" value="TreeGrafter"/>
</dbReference>
<dbReference type="Gene3D" id="2.160.20.70">
    <property type="match status" value="1"/>
</dbReference>
<evidence type="ECO:0000313" key="6">
    <source>
        <dbReference type="Proteomes" id="UP000030699"/>
    </source>
</evidence>
<sequence length="335" mass="39495">MDEDFTLVHNTNYDDILQKKIKGIEKKCEELKKDTCKDDVLKKKNELIDKAIKLKENVSNIYFQYLKTSSIIIYEKKLKDLIKDIETLKQSSIKNKNEKAYTPNEFNYDDNFLLPDDVYLFKEKEEVQVNENMIDLSQYNMSFQNMENKRIIKGFGETGCSNLLLDNLVNCEIIILDILSSVLIQKIKQCTIWVSAVESSLMISNCQDCNILSNSKQIRIHDAINTNFYINTISNPIIENSTKLIFHKYNLIFDELSELLQKININKDSTKWMEIMDFNWQNTQEKSPNFCINTEIQIYNIKIKYIKKFNGLHQEKLTHDNYVIENFPPFLKKIN</sequence>
<gene>
    <name evidence="5" type="ORF">PFMALIP_02843</name>
</gene>
<name>A0A024WRJ2_PLAFA</name>
<proteinExistence type="inferred from homology"/>
<dbReference type="SMART" id="SM00673">
    <property type="entry name" value="CARP"/>
    <property type="match status" value="2"/>
</dbReference>
<evidence type="ECO:0000259" key="4">
    <source>
        <dbReference type="PROSITE" id="PS51329"/>
    </source>
</evidence>